<gene>
    <name evidence="2" type="ORF">DCF25_15690</name>
</gene>
<dbReference type="InterPro" id="IPR007890">
    <property type="entry name" value="CHASE2"/>
</dbReference>
<evidence type="ECO:0000313" key="2">
    <source>
        <dbReference type="EMBL" id="PZO13799.1"/>
    </source>
</evidence>
<evidence type="ECO:0000259" key="1">
    <source>
        <dbReference type="Pfam" id="PF05226"/>
    </source>
</evidence>
<comment type="caution">
    <text evidence="2">The sequence shown here is derived from an EMBL/GenBank/DDBJ whole genome shotgun (WGS) entry which is preliminary data.</text>
</comment>
<accession>A0A2W4U9N8</accession>
<reference evidence="2 3" key="2">
    <citation type="submission" date="2018-06" db="EMBL/GenBank/DDBJ databases">
        <title>Metagenomic assembly of (sub)arctic Cyanobacteria and their associated microbiome from non-axenic cultures.</title>
        <authorList>
            <person name="Baurain D."/>
        </authorList>
    </citation>
    <scope>NUCLEOTIDE SEQUENCE [LARGE SCALE GENOMIC DNA]</scope>
    <source>
        <strain evidence="2">ULC129bin1</strain>
    </source>
</reference>
<sequence length="169" mass="18695">MAYSRWHPGRGLADLVLDTDRRVRRALLTSIDQASGEMKAGLATQVALAYLASEGISLEAVDADRQRFQLGQAVFEPLRSQQAGYAHKDLGGYQILLNWHGDEDLFITVPMRDVLSGQVDDDLMSDRMVFIGSVAPSTNDFFETPYSSTQKDNKRQVMSGVFVHANIAS</sequence>
<organism evidence="2 3">
    <name type="scientific">Leptolyngbya foveolarum</name>
    <dbReference type="NCBI Taxonomy" id="47253"/>
    <lineage>
        <taxon>Bacteria</taxon>
        <taxon>Bacillati</taxon>
        <taxon>Cyanobacteriota</taxon>
        <taxon>Cyanophyceae</taxon>
        <taxon>Leptolyngbyales</taxon>
        <taxon>Leptolyngbyaceae</taxon>
        <taxon>Leptolyngbya group</taxon>
        <taxon>Leptolyngbya</taxon>
    </lineage>
</organism>
<dbReference type="Pfam" id="PF05226">
    <property type="entry name" value="CHASE2"/>
    <property type="match status" value="1"/>
</dbReference>
<evidence type="ECO:0000313" key="3">
    <source>
        <dbReference type="Proteomes" id="UP000249354"/>
    </source>
</evidence>
<protein>
    <recommendedName>
        <fullName evidence="1">CHASE2 domain-containing protein</fullName>
    </recommendedName>
</protein>
<feature type="domain" description="CHASE2" evidence="1">
    <location>
        <begin position="10"/>
        <end position="169"/>
    </location>
</feature>
<dbReference type="Proteomes" id="UP000249354">
    <property type="component" value="Unassembled WGS sequence"/>
</dbReference>
<dbReference type="EMBL" id="QBMC01000118">
    <property type="protein sequence ID" value="PZO13799.1"/>
    <property type="molecule type" value="Genomic_DNA"/>
</dbReference>
<proteinExistence type="predicted"/>
<dbReference type="AlphaFoldDB" id="A0A2W4U9N8"/>
<name>A0A2W4U9N8_9CYAN</name>
<reference evidence="3" key="1">
    <citation type="submission" date="2018-04" db="EMBL/GenBank/DDBJ databases">
        <authorList>
            <person name="Cornet L."/>
        </authorList>
    </citation>
    <scope>NUCLEOTIDE SEQUENCE [LARGE SCALE GENOMIC DNA]</scope>
</reference>